<proteinExistence type="predicted"/>
<organism evidence="1 2">
    <name type="scientific">Sporofaciens musculi</name>
    <dbReference type="NCBI Taxonomy" id="2681861"/>
    <lineage>
        <taxon>Bacteria</taxon>
        <taxon>Bacillati</taxon>
        <taxon>Bacillota</taxon>
        <taxon>Clostridia</taxon>
        <taxon>Lachnospirales</taxon>
        <taxon>Lachnospiraceae</taxon>
        <taxon>Sporofaciens</taxon>
    </lineage>
</organism>
<keyword evidence="2" id="KW-1185">Reference proteome</keyword>
<reference evidence="1 2" key="1">
    <citation type="submission" date="2019-12" db="EMBL/GenBank/DDBJ databases">
        <title>Sporaefaciens musculi gen. nov., sp. nov., a novel bacterium isolated from the caecum of an obese mouse.</title>
        <authorList>
            <person name="Rasmussen T.S."/>
            <person name="Streidl T."/>
            <person name="Hitch T.C.A."/>
            <person name="Wortmann E."/>
            <person name="Deptula P."/>
            <person name="Hansen M."/>
            <person name="Nielsen D.S."/>
            <person name="Clavel T."/>
            <person name="Vogensen F.K."/>
        </authorList>
    </citation>
    <scope>NUCLEOTIDE SEQUENCE [LARGE SCALE GENOMIC DNA]</scope>
    <source>
        <strain evidence="1 2">WCA-9-b2</strain>
    </source>
</reference>
<protein>
    <submittedName>
        <fullName evidence="1">Uncharacterized protein</fullName>
    </submittedName>
</protein>
<name>A0A7X3MM67_9FIRM</name>
<sequence length="73" mass="8481">MKAIQNNPGHVKNYMQTTKEFDLAGDWKKAEEYCQKGRAVCRKFGDTFSEGGFRLICPACCAKSLKKEKRFWR</sequence>
<dbReference type="EMBL" id="WUQX01000001">
    <property type="protein sequence ID" value="MXP78914.1"/>
    <property type="molecule type" value="Genomic_DNA"/>
</dbReference>
<accession>A0A7X3MM67</accession>
<dbReference type="RefSeq" id="WP_159756197.1">
    <property type="nucleotide sequence ID" value="NZ_WUQX01000001.1"/>
</dbReference>
<comment type="caution">
    <text evidence="1">The sequence shown here is derived from an EMBL/GenBank/DDBJ whole genome shotgun (WGS) entry which is preliminary data.</text>
</comment>
<dbReference type="AlphaFoldDB" id="A0A7X3MM67"/>
<dbReference type="Proteomes" id="UP000460412">
    <property type="component" value="Unassembled WGS sequence"/>
</dbReference>
<gene>
    <name evidence="1" type="ORF">GN277_27360</name>
</gene>
<evidence type="ECO:0000313" key="1">
    <source>
        <dbReference type="EMBL" id="MXP78914.1"/>
    </source>
</evidence>
<evidence type="ECO:0000313" key="2">
    <source>
        <dbReference type="Proteomes" id="UP000460412"/>
    </source>
</evidence>